<protein>
    <submittedName>
        <fullName evidence="1">Uncharacterized protein</fullName>
    </submittedName>
</protein>
<dbReference type="Proteomes" id="UP000017837">
    <property type="component" value="Unassembled WGS sequence"/>
</dbReference>
<evidence type="ECO:0000313" key="2">
    <source>
        <dbReference type="Proteomes" id="UP000017837"/>
    </source>
</evidence>
<gene>
    <name evidence="1" type="ORF">ABENE_14455</name>
</gene>
<dbReference type="EMBL" id="AWGB01000031">
    <property type="protein sequence ID" value="ESQ89172.1"/>
    <property type="molecule type" value="Genomic_DNA"/>
</dbReference>
<keyword evidence="2" id="KW-1185">Reference proteome</keyword>
<dbReference type="AlphaFoldDB" id="V4P5G0"/>
<comment type="caution">
    <text evidence="1">The sequence shown here is derived from an EMBL/GenBank/DDBJ whole genome shotgun (WGS) entry which is preliminary data.</text>
</comment>
<reference evidence="1 2" key="1">
    <citation type="journal article" date="2014" name="Nature">
        <title>Sequential evolution of bacterial morphology by co-option of a developmental regulator.</title>
        <authorList>
            <person name="Jiang C."/>
            <person name="Brown P.J."/>
            <person name="Ducret A."/>
            <person name="Brun Y.V."/>
        </authorList>
    </citation>
    <scope>NUCLEOTIDE SEQUENCE [LARGE SCALE GENOMIC DNA]</scope>
    <source>
        <strain evidence="1 2">DSM 16100</strain>
    </source>
</reference>
<sequence length="48" mass="5520">MLAYYLGPAFFAALRGIAQISKVSTLVHATRHDLGFYTFMYNYQMNVK</sequence>
<accession>V4P5G0</accession>
<proteinExistence type="predicted"/>
<organism evidence="1 2">
    <name type="scientific">Asticcacaulis benevestitus DSM 16100 = ATCC BAA-896</name>
    <dbReference type="NCBI Taxonomy" id="1121022"/>
    <lineage>
        <taxon>Bacteria</taxon>
        <taxon>Pseudomonadati</taxon>
        <taxon>Pseudomonadota</taxon>
        <taxon>Alphaproteobacteria</taxon>
        <taxon>Caulobacterales</taxon>
        <taxon>Caulobacteraceae</taxon>
        <taxon>Asticcacaulis</taxon>
    </lineage>
</organism>
<dbReference type="PATRIC" id="fig|1121022.4.peg.2940"/>
<evidence type="ECO:0000313" key="1">
    <source>
        <dbReference type="EMBL" id="ESQ89172.1"/>
    </source>
</evidence>
<name>V4P5G0_9CAUL</name>